<dbReference type="AlphaFoldDB" id="A0AAJ1QT74"/>
<dbReference type="GO" id="GO:0000162">
    <property type="term" value="P:L-tryptophan biosynthetic process"/>
    <property type="evidence" value="ECO:0007669"/>
    <property type="project" value="TreeGrafter"/>
</dbReference>
<evidence type="ECO:0000256" key="12">
    <source>
        <dbReference type="HAMAP-Rule" id="MF_01014"/>
    </source>
</evidence>
<dbReference type="InterPro" id="IPR011060">
    <property type="entry name" value="RibuloseP-bd_barrel"/>
</dbReference>
<evidence type="ECO:0000256" key="2">
    <source>
        <dbReference type="ARBA" id="ARBA00004496"/>
    </source>
</evidence>
<organism evidence="15 16">
    <name type="scientific">Peribacillus frigoritolerans</name>
    <dbReference type="NCBI Taxonomy" id="450367"/>
    <lineage>
        <taxon>Bacteria</taxon>
        <taxon>Bacillati</taxon>
        <taxon>Bacillota</taxon>
        <taxon>Bacilli</taxon>
        <taxon>Bacillales</taxon>
        <taxon>Bacillaceae</taxon>
        <taxon>Peribacillus</taxon>
    </lineage>
</organism>
<feature type="active site" description="Proton donor" evidence="12">
    <location>
        <position position="132"/>
    </location>
</feature>
<evidence type="ECO:0000256" key="8">
    <source>
        <dbReference type="ARBA" id="ARBA00022605"/>
    </source>
</evidence>
<dbReference type="GO" id="GO:0005737">
    <property type="term" value="C:cytoplasm"/>
    <property type="evidence" value="ECO:0007669"/>
    <property type="project" value="UniProtKB-SubCell"/>
</dbReference>
<evidence type="ECO:0000256" key="11">
    <source>
        <dbReference type="ARBA" id="ARBA00030547"/>
    </source>
</evidence>
<dbReference type="PANTHER" id="PTHR43090">
    <property type="entry name" value="1-(5-PHOSPHORIBOSYL)-5-[(5-PHOSPHORIBOSYLAMINO)METHYLIDENEAMINO] IMIDAZOLE-4-CARBOXAMIDE ISOMERASE"/>
    <property type="match status" value="1"/>
</dbReference>
<accession>A0AAJ1QT74</accession>
<comment type="similarity">
    <text evidence="4 12 13">Belongs to the HisA/HisF family.</text>
</comment>
<comment type="catalytic activity">
    <reaction evidence="1 12 14">
        <text>1-(5-phospho-beta-D-ribosyl)-5-[(5-phospho-beta-D-ribosylamino)methylideneamino]imidazole-4-carboxamide = 5-[(5-phospho-1-deoxy-D-ribulos-1-ylimino)methylamino]-1-(5-phospho-beta-D-ribosyl)imidazole-4-carboxamide</text>
        <dbReference type="Rhea" id="RHEA:15469"/>
        <dbReference type="ChEBI" id="CHEBI:58435"/>
        <dbReference type="ChEBI" id="CHEBI:58525"/>
        <dbReference type="EC" id="5.3.1.16"/>
    </reaction>
</comment>
<evidence type="ECO:0000256" key="4">
    <source>
        <dbReference type="ARBA" id="ARBA00009667"/>
    </source>
</evidence>
<evidence type="ECO:0000256" key="6">
    <source>
        <dbReference type="ARBA" id="ARBA00018464"/>
    </source>
</evidence>
<evidence type="ECO:0000256" key="3">
    <source>
        <dbReference type="ARBA" id="ARBA00005133"/>
    </source>
</evidence>
<dbReference type="RefSeq" id="WP_063595783.1">
    <property type="nucleotide sequence ID" value="NZ_CP085395.1"/>
</dbReference>
<evidence type="ECO:0000256" key="13">
    <source>
        <dbReference type="RuleBase" id="RU003657"/>
    </source>
</evidence>
<dbReference type="InterPro" id="IPR006062">
    <property type="entry name" value="His_biosynth"/>
</dbReference>
<dbReference type="Pfam" id="PF00977">
    <property type="entry name" value="His_biosynth"/>
    <property type="match status" value="1"/>
</dbReference>
<protein>
    <recommendedName>
        <fullName evidence="6 12">1-(5-phosphoribosyl)-5-[(5-phosphoribosylamino)methylideneamino] imidazole-4-carboxamide isomerase</fullName>
        <ecNumber evidence="5 12">5.3.1.16</ecNumber>
    </recommendedName>
    <alternativeName>
        <fullName evidence="11 12">Phosphoribosylformimino-5-aminoimidazole carboxamide ribotide isomerase</fullName>
    </alternativeName>
</protein>
<evidence type="ECO:0000313" key="15">
    <source>
        <dbReference type="EMBL" id="MDM5286998.1"/>
    </source>
</evidence>
<dbReference type="SUPFAM" id="SSF51366">
    <property type="entry name" value="Ribulose-phoshate binding barrel"/>
    <property type="match status" value="1"/>
</dbReference>
<evidence type="ECO:0000256" key="10">
    <source>
        <dbReference type="ARBA" id="ARBA00023235"/>
    </source>
</evidence>
<gene>
    <name evidence="12 15" type="primary">hisA</name>
    <name evidence="15" type="ORF">QUF85_27445</name>
</gene>
<evidence type="ECO:0000256" key="1">
    <source>
        <dbReference type="ARBA" id="ARBA00000901"/>
    </source>
</evidence>
<dbReference type="InterPro" id="IPR023016">
    <property type="entry name" value="HisA/PriA"/>
</dbReference>
<dbReference type="InterPro" id="IPR044524">
    <property type="entry name" value="Isoase_HisA-like"/>
</dbReference>
<dbReference type="EC" id="5.3.1.16" evidence="5 12"/>
<evidence type="ECO:0000256" key="14">
    <source>
        <dbReference type="RuleBase" id="RU003658"/>
    </source>
</evidence>
<dbReference type="InterPro" id="IPR006063">
    <property type="entry name" value="HisA_bact_arch"/>
</dbReference>
<reference evidence="15" key="1">
    <citation type="submission" date="2023-06" db="EMBL/GenBank/DDBJ databases">
        <title>Comparative genomics of Bacillaceae isolates and their secondary metabolite potential.</title>
        <authorList>
            <person name="Song L."/>
            <person name="Nielsen L.J."/>
            <person name="Mohite O."/>
            <person name="Xu X."/>
            <person name="Weber T."/>
            <person name="Kovacs A.T."/>
        </authorList>
    </citation>
    <scope>NUCLEOTIDE SEQUENCE</scope>
    <source>
        <strain evidence="15">G1S1</strain>
    </source>
</reference>
<evidence type="ECO:0000256" key="9">
    <source>
        <dbReference type="ARBA" id="ARBA00023102"/>
    </source>
</evidence>
<comment type="subcellular location">
    <subcellularLocation>
        <location evidence="2 12 14">Cytoplasm</location>
    </subcellularLocation>
</comment>
<sequence length="244" mass="25890">MSNFTIYPAIDMRGGKCVRLIQGDYNQETVYGDSPFDMAKSFADQGAGWIHMVDLDGAKEGVRINDSYVIKAASELGARIQIGGGIRTERDIAHYLDNGVERVILGSSAVSDPDFTKDMIRKYGSHIAIGIDAKDGKVATHGWLQTSGTLAVDLGKLLADAGAETFIVTDIATDGMLSGPNVKGILAMAEATGKNVIASGGISSLEDLITLKEYEAQGIAGAIIGKALYTNRFTVEEALEKVRG</sequence>
<dbReference type="GO" id="GO:0000105">
    <property type="term" value="P:L-histidine biosynthetic process"/>
    <property type="evidence" value="ECO:0007669"/>
    <property type="project" value="UniProtKB-UniRule"/>
</dbReference>
<dbReference type="PANTHER" id="PTHR43090:SF2">
    <property type="entry name" value="1-(5-PHOSPHORIBOSYL)-5-[(5-PHOSPHORIBOSYLAMINO)METHYLIDENEAMINO] IMIDAZOLE-4-CARBOXAMIDE ISOMERASE"/>
    <property type="match status" value="1"/>
</dbReference>
<dbReference type="NCBIfam" id="TIGR00007">
    <property type="entry name" value="1-(5-phosphoribosyl)-5-[(5-phosphoribosylamino)methylideneamino]imidazole-4-carboxamide isomerase"/>
    <property type="match status" value="1"/>
</dbReference>
<dbReference type="FunFam" id="3.20.20.70:FF:000009">
    <property type="entry name" value="1-(5-phosphoribosyl)-5-[(5-phosphoribosylamino)methylideneamino] imidazole-4-carboxamide isomerase"/>
    <property type="match status" value="1"/>
</dbReference>
<evidence type="ECO:0000256" key="7">
    <source>
        <dbReference type="ARBA" id="ARBA00022490"/>
    </source>
</evidence>
<keyword evidence="9 12" id="KW-0368">Histidine biosynthesis</keyword>
<dbReference type="CDD" id="cd04732">
    <property type="entry name" value="HisA"/>
    <property type="match status" value="1"/>
</dbReference>
<comment type="caution">
    <text evidence="15">The sequence shown here is derived from an EMBL/GenBank/DDBJ whole genome shotgun (WGS) entry which is preliminary data.</text>
</comment>
<dbReference type="GO" id="GO:0003949">
    <property type="term" value="F:1-(5-phosphoribosyl)-5-[(5-phosphoribosylamino)methylideneamino]imidazole-4-carboxamide isomerase activity"/>
    <property type="evidence" value="ECO:0007669"/>
    <property type="project" value="UniProtKB-UniRule"/>
</dbReference>
<keyword evidence="10 12" id="KW-0413">Isomerase</keyword>
<keyword evidence="7 12" id="KW-0963">Cytoplasm</keyword>
<dbReference type="InterPro" id="IPR013785">
    <property type="entry name" value="Aldolase_TIM"/>
</dbReference>
<keyword evidence="8 12" id="KW-0028">Amino-acid biosynthesis</keyword>
<name>A0AAJ1QT74_9BACI</name>
<dbReference type="HAMAP" id="MF_01014">
    <property type="entry name" value="HisA"/>
    <property type="match status" value="1"/>
</dbReference>
<evidence type="ECO:0000256" key="5">
    <source>
        <dbReference type="ARBA" id="ARBA00012550"/>
    </source>
</evidence>
<dbReference type="EMBL" id="JAUCFI010000003">
    <property type="protein sequence ID" value="MDM5286998.1"/>
    <property type="molecule type" value="Genomic_DNA"/>
</dbReference>
<dbReference type="Gene3D" id="3.20.20.70">
    <property type="entry name" value="Aldolase class I"/>
    <property type="match status" value="1"/>
</dbReference>
<feature type="active site" description="Proton acceptor" evidence="12">
    <location>
        <position position="11"/>
    </location>
</feature>
<evidence type="ECO:0000313" key="16">
    <source>
        <dbReference type="Proteomes" id="UP001238973"/>
    </source>
</evidence>
<proteinExistence type="inferred from homology"/>
<dbReference type="Proteomes" id="UP001238973">
    <property type="component" value="Unassembled WGS sequence"/>
</dbReference>
<comment type="pathway">
    <text evidence="3 12 14">Amino-acid biosynthesis; L-histidine biosynthesis; L-histidine from 5-phospho-alpha-D-ribose 1-diphosphate: step 4/9.</text>
</comment>